<organism evidence="1 2">
    <name type="scientific">Caenorhabditis briggsae</name>
    <dbReference type="NCBI Taxonomy" id="6238"/>
    <lineage>
        <taxon>Eukaryota</taxon>
        <taxon>Metazoa</taxon>
        <taxon>Ecdysozoa</taxon>
        <taxon>Nematoda</taxon>
        <taxon>Chromadorea</taxon>
        <taxon>Rhabditida</taxon>
        <taxon>Rhabditina</taxon>
        <taxon>Rhabditomorpha</taxon>
        <taxon>Rhabditoidea</taxon>
        <taxon>Rhabditidae</taxon>
        <taxon>Peloderinae</taxon>
        <taxon>Caenorhabditis</taxon>
    </lineage>
</organism>
<dbReference type="GeneID" id="68918110"/>
<dbReference type="Proteomes" id="UP000008549">
    <property type="component" value="Unassembled WGS sequence"/>
</dbReference>
<proteinExistence type="predicted"/>
<reference evidence="1 2" key="1">
    <citation type="journal article" date="2003" name="PLoS Biol.">
        <title>The genome sequence of Caenorhabditis briggsae: a platform for comparative genomics.</title>
        <authorList>
            <person name="Stein L.D."/>
            <person name="Bao Z."/>
            <person name="Blasiar D."/>
            <person name="Blumenthal T."/>
            <person name="Brent M.R."/>
            <person name="Chen N."/>
            <person name="Chinwalla A."/>
            <person name="Clarke L."/>
            <person name="Clee C."/>
            <person name="Coghlan A."/>
            <person name="Coulson A."/>
            <person name="D'Eustachio P."/>
            <person name="Fitch D.H."/>
            <person name="Fulton L.A."/>
            <person name="Fulton R.E."/>
            <person name="Griffiths-Jones S."/>
            <person name="Harris T.W."/>
            <person name="Hillier L.W."/>
            <person name="Kamath R."/>
            <person name="Kuwabara P.E."/>
            <person name="Mardis E.R."/>
            <person name="Marra M.A."/>
            <person name="Miner T.L."/>
            <person name="Minx P."/>
            <person name="Mullikin J.C."/>
            <person name="Plumb R.W."/>
            <person name="Rogers J."/>
            <person name="Schein J.E."/>
            <person name="Sohrmann M."/>
            <person name="Spieth J."/>
            <person name="Stajich J.E."/>
            <person name="Wei C."/>
            <person name="Willey D."/>
            <person name="Wilson R.K."/>
            <person name="Durbin R."/>
            <person name="Waterston R.H."/>
        </authorList>
    </citation>
    <scope>NUCLEOTIDE SEQUENCE [LARGE SCALE GENOMIC DNA]</scope>
    <source>
        <strain evidence="1 2">AF16</strain>
    </source>
</reference>
<gene>
    <name evidence="1" type="ORF">CBG26632</name>
    <name evidence="1" type="ORF">CBG_26632</name>
</gene>
<name>B6IDZ8_CAEBR</name>
<dbReference type="KEGG" id="cbr:CBG_26632"/>
<dbReference type="CTD" id="68918110"/>
<evidence type="ECO:0000313" key="2">
    <source>
        <dbReference type="Proteomes" id="UP000008549"/>
    </source>
</evidence>
<dbReference type="AlphaFoldDB" id="B6IDZ8"/>
<sequence>MNDFSEFYSDFSILCIFYHGSLCLRIKIFNFGLLESYVNFYNATLTCPDFFKCLGYFGPRHANHVPPGMSIPHCGTSNVECDPLPMQRCLCKRDGCLIRSI</sequence>
<dbReference type="EMBL" id="HE601273">
    <property type="protein sequence ID" value="CAS01062.1"/>
    <property type="molecule type" value="Genomic_DNA"/>
</dbReference>
<reference evidence="1 2" key="2">
    <citation type="journal article" date="2011" name="PLoS Genet.">
        <title>Caenorhabditis briggsae recombinant inbred line genotypes reveal inter-strain incompatibility and the evolution of recombination.</title>
        <authorList>
            <person name="Ross J.A."/>
            <person name="Koboldt D.C."/>
            <person name="Staisch J.E."/>
            <person name="Chamberlin H.M."/>
            <person name="Gupta B.P."/>
            <person name="Miller R.D."/>
            <person name="Baird S.E."/>
            <person name="Haag E.S."/>
        </authorList>
    </citation>
    <scope>NUCLEOTIDE SEQUENCE [LARGE SCALE GENOMIC DNA]</scope>
    <source>
        <strain evidence="1 2">AF16</strain>
    </source>
</reference>
<dbReference type="RefSeq" id="XP_045100619.1">
    <property type="nucleotide sequence ID" value="XM_045241002.1"/>
</dbReference>
<accession>B6IDZ8</accession>
<evidence type="ECO:0000313" key="1">
    <source>
        <dbReference type="EMBL" id="CAS01062.1"/>
    </source>
</evidence>
<dbReference type="HOGENOM" id="CLU_2294182_0_0_1"/>
<protein>
    <submittedName>
        <fullName evidence="1">Protein CBG26632</fullName>
    </submittedName>
</protein>
<keyword evidence="2" id="KW-1185">Reference proteome</keyword>